<keyword evidence="4" id="KW-1185">Reference proteome</keyword>
<dbReference type="InterPro" id="IPR029055">
    <property type="entry name" value="Ntn_hydrolases_N"/>
</dbReference>
<name>A0A348B0X4_9CREN</name>
<dbReference type="Pfam" id="PF01493">
    <property type="entry name" value="GXGXG"/>
    <property type="match status" value="1"/>
</dbReference>
<dbReference type="EMBL" id="BMQS01000014">
    <property type="protein sequence ID" value="GGT99426.1"/>
    <property type="molecule type" value="Genomic_DNA"/>
</dbReference>
<dbReference type="Gene3D" id="2.160.20.60">
    <property type="entry name" value="Glutamate synthase, alpha subunit, C-terminal domain"/>
    <property type="match status" value="1"/>
</dbReference>
<dbReference type="InterPro" id="IPR036485">
    <property type="entry name" value="Glu_synth_asu_C_sf"/>
</dbReference>
<evidence type="ECO:0000313" key="4">
    <source>
        <dbReference type="Proteomes" id="UP000276741"/>
    </source>
</evidence>
<sequence length="635" mass="70506">MMYQPSGCGVFGILRKPHAPKVSGEETLRAITRVRHRGSELGAGFAVFNADNKAEIEVRAYVRDPKLITERLNRMGVDVMNLEVKRNLGELCDCVLTVVGEEPLVHKAIRRANEIMWEDSEGRIYSIGRALHVMKGVGFPEQVAREADLYRILGDLWLAHTRQPTNSPGYYPFWSHPFSGFDVAVVHNGDVSSFGANVEFLRSRGVRSFVGTDSEVIALLFEELLNEGLSVEEATQVLVGAKEFVKGSSLDGPFTAVIGYYSGDDLYMIVIADRAKFRPAVVGEDENYIFAASEESEIRELSTNARVWTLRPGGYMIASLNRGIIRMGRESMPVGSRFVMEKSGNGIDVSRLNYKEINELLLKLVREGEEAVLLNAMGPRFLGINLPRAGIKGAKITVYGTVGNCMANLNNGNNFYVYGNVGDDAADTMHDGRVVIVGDARDVLGQAFQGGEIFVRGNVGNRAGIQMREYKNKRPYLVIGGTFDDYLGEYMGGGVILVFNKNEEELGNHVGSGMVGGRIFVRGHLSTSKIGVQPNPLEVERFLRAMVLKGVIDGEKARKLSQLPYYDLKELLPPKAREFAIKLFEDKAGSPKVEYRHLSEKEREELLPIVAKFSDVVKERFEQLLEEKYTVISRG</sequence>
<dbReference type="PROSITE" id="PS51278">
    <property type="entry name" value="GATASE_TYPE_2"/>
    <property type="match status" value="1"/>
</dbReference>
<reference evidence="4" key="2">
    <citation type="submission" date="2018-04" db="EMBL/GenBank/DDBJ databases">
        <title>Complete genome sequence of Sulfodiicoccus acidiphilus strain HS-1.</title>
        <authorList>
            <person name="Sakai H.D."/>
            <person name="Kurosawa N."/>
        </authorList>
    </citation>
    <scope>NUCLEOTIDE SEQUENCE [LARGE SCALE GENOMIC DNA]</scope>
    <source>
        <strain evidence="4">HS-1</strain>
    </source>
</reference>
<dbReference type="InterPro" id="IPR002489">
    <property type="entry name" value="Glu_synth_asu_C"/>
</dbReference>
<dbReference type="SUPFAM" id="SSF69336">
    <property type="entry name" value="Alpha subunit of glutamate synthase, C-terminal domain"/>
    <property type="match status" value="1"/>
</dbReference>
<reference evidence="2" key="3">
    <citation type="journal article" date="2019" name="BMC Res. Notes">
        <title>Complete genome sequence of the Sulfodiicoccus acidiphilus strain HS-1T, the first crenarchaeon that lacks polB3, isolated from an acidic hot spring in Ohwaku-dani, Hakone, Japan.</title>
        <authorList>
            <person name="Sakai H.D."/>
            <person name="Kurosawa N."/>
        </authorList>
    </citation>
    <scope>NUCLEOTIDE SEQUENCE</scope>
    <source>
        <strain evidence="2">HS-1</strain>
    </source>
</reference>
<dbReference type="EMBL" id="AP018553">
    <property type="protein sequence ID" value="BBD71826.1"/>
    <property type="molecule type" value="Genomic_DNA"/>
</dbReference>
<dbReference type="PANTHER" id="PTHR39673">
    <property type="entry name" value="TUNGSTEN FORMYLMETHANOFURAN DEHYDROGENASE, SUBUNIT C (FWDC)"/>
    <property type="match status" value="1"/>
</dbReference>
<dbReference type="Proteomes" id="UP000616143">
    <property type="component" value="Unassembled WGS sequence"/>
</dbReference>
<reference evidence="3" key="4">
    <citation type="submission" date="2020-09" db="EMBL/GenBank/DDBJ databases">
        <authorList>
            <person name="Sun Q."/>
            <person name="Ohkuma M."/>
        </authorList>
    </citation>
    <scope>NUCLEOTIDE SEQUENCE</scope>
    <source>
        <strain evidence="3">JCM 31740</strain>
    </source>
</reference>
<feature type="domain" description="Glutamine amidotransferase type-2" evidence="1">
    <location>
        <begin position="8"/>
        <end position="321"/>
    </location>
</feature>
<evidence type="ECO:0000313" key="2">
    <source>
        <dbReference type="EMBL" id="BBD71826.1"/>
    </source>
</evidence>
<dbReference type="Proteomes" id="UP000276741">
    <property type="component" value="Chromosome"/>
</dbReference>
<dbReference type="InterPro" id="IPR012075">
    <property type="entry name" value="Glu_synth_lsu_1/3"/>
</dbReference>
<evidence type="ECO:0000313" key="3">
    <source>
        <dbReference type="EMBL" id="GGT99426.1"/>
    </source>
</evidence>
<accession>A0A348B0X4</accession>
<dbReference type="KEGG" id="sacd:HS1genome_0215"/>
<gene>
    <name evidence="3" type="ORF">GCM10007116_16080</name>
    <name evidence="2" type="ORF">HS1genome_0215</name>
</gene>
<proteinExistence type="predicted"/>
<dbReference type="PIRSF" id="PIRSF036632">
    <property type="entry name" value="GOGAT_lg_1_3"/>
    <property type="match status" value="1"/>
</dbReference>
<dbReference type="GO" id="GO:0016491">
    <property type="term" value="F:oxidoreductase activity"/>
    <property type="evidence" value="ECO:0007669"/>
    <property type="project" value="InterPro"/>
</dbReference>
<reference evidence="3" key="1">
    <citation type="journal article" date="2014" name="Int. J. Syst. Evol. Microbiol.">
        <title>Complete genome sequence of Corynebacterium casei LMG S-19264T (=DSM 44701T), isolated from a smear-ripened cheese.</title>
        <authorList>
            <consortium name="US DOE Joint Genome Institute (JGI-PGF)"/>
            <person name="Walter F."/>
            <person name="Albersmeier A."/>
            <person name="Kalinowski J."/>
            <person name="Ruckert C."/>
        </authorList>
    </citation>
    <scope>NUCLEOTIDE SEQUENCE</scope>
    <source>
        <strain evidence="3">JCM 31740</strain>
    </source>
</reference>
<evidence type="ECO:0000259" key="1">
    <source>
        <dbReference type="PROSITE" id="PS51278"/>
    </source>
</evidence>
<dbReference type="SUPFAM" id="SSF56235">
    <property type="entry name" value="N-terminal nucleophile aminohydrolases (Ntn hydrolases)"/>
    <property type="match status" value="1"/>
</dbReference>
<protein>
    <submittedName>
        <fullName evidence="2">Glutamate synthase</fullName>
    </submittedName>
</protein>
<dbReference type="Gene3D" id="3.60.20.10">
    <property type="entry name" value="Glutamine Phosphoribosylpyrophosphate, subunit 1, domain 1"/>
    <property type="match status" value="1"/>
</dbReference>
<dbReference type="InterPro" id="IPR017932">
    <property type="entry name" value="GATase_2_dom"/>
</dbReference>
<organism evidence="2 4">
    <name type="scientific">Sulfodiicoccus acidiphilus</name>
    <dbReference type="NCBI Taxonomy" id="1670455"/>
    <lineage>
        <taxon>Archaea</taxon>
        <taxon>Thermoproteota</taxon>
        <taxon>Thermoprotei</taxon>
        <taxon>Sulfolobales</taxon>
        <taxon>Sulfolobaceae</taxon>
        <taxon>Sulfodiicoccus</taxon>
    </lineage>
</organism>
<dbReference type="PANTHER" id="PTHR39673:SF5">
    <property type="entry name" value="TUNGSTEN-CONTAINING FORMYLMETHANOFURAN DEHYDROGENASE 2 SUBUNIT C"/>
    <property type="match status" value="1"/>
</dbReference>
<dbReference type="AlphaFoldDB" id="A0A348B0X4"/>